<dbReference type="OMA" id="FRRSHQA"/>
<keyword evidence="4" id="KW-1185">Reference proteome</keyword>
<accession>A0A8D0H863</accession>
<feature type="region of interest" description="Disordered" evidence="1">
    <location>
        <begin position="552"/>
        <end position="630"/>
    </location>
</feature>
<feature type="compositionally biased region" description="Basic and acidic residues" evidence="1">
    <location>
        <begin position="72"/>
        <end position="103"/>
    </location>
</feature>
<dbReference type="AlphaFoldDB" id="A0A8D0H863"/>
<dbReference type="InterPro" id="IPR043502">
    <property type="entry name" value="DNA/RNA_pol_sf"/>
</dbReference>
<proteinExistence type="predicted"/>
<reference evidence="3" key="1">
    <citation type="submission" date="2025-08" db="UniProtKB">
        <authorList>
            <consortium name="Ensembl"/>
        </authorList>
    </citation>
    <scope>IDENTIFICATION</scope>
</reference>
<dbReference type="Pfam" id="PF11560">
    <property type="entry name" value="LAP2alpha"/>
    <property type="match status" value="1"/>
</dbReference>
<sequence length="630" mass="70340">MGEESEGDASSSSSREPPLSSRDWQERDSDDSHTEEEGRTGGLRRGRVPGQKQRPSTHTRLREGIPSTVLGRAEEAAEGHPVESDEEHDSRAHIPTIHKPDKGLPLDKAFEKLVLNEWEQPNRSHRLPKQQQQLYNFSQRRGVLLQQPKVDAEAASLAQTLFPTEGDLYPKDPTDKAIEGALRRGFEASTAALRMSIATTYVARVLISWFKEVQSKDITVNRATALTTRIMLGIVYITDADALKASARAAASGVVARRHLWLRSWGRDHAAKNLLVDSPYTGKKLFSAYLEKVLEDHNSKEKRTTLQQVGNKKPSFRQTRFAGNSAGLRRRNSKGNFHRQQHKNKPAWQGRKGYQHPHPTPPADNKGAPTRESKSDLSTRIRGRLLDFSPVWEASVSDAWVRECIAQGYAIELSSPPPNKLLPSPVSNRPQKHQAMLQEIHQLHSIGAIELVPPEQQRQGFYSILFLVPKKSGEWRAVLDLKCLNRRVRKRRFCMETQDNLPSNLQRRLDGLPRPKGSIPSRAHSQQTPEVAQIRLQREPLAVNGPAIWPSLSSTHLHQGTGAVDSEPPLAGRPRTPIPGQPSNPLLLQGEGSKGCPVDDCIPDHTQISYQQPEEPPDPVTTNRAPGHHS</sequence>
<reference evidence="3" key="2">
    <citation type="submission" date="2025-09" db="UniProtKB">
        <authorList>
            <consortium name="Ensembl"/>
        </authorList>
    </citation>
    <scope>IDENTIFICATION</scope>
</reference>
<feature type="compositionally biased region" description="Polar residues" evidence="1">
    <location>
        <begin position="305"/>
        <end position="322"/>
    </location>
</feature>
<feature type="region of interest" description="Disordered" evidence="1">
    <location>
        <begin position="300"/>
        <end position="378"/>
    </location>
</feature>
<dbReference type="Ensembl" id="ENSSPUT00000017822.1">
    <property type="protein sequence ID" value="ENSSPUP00000016733.1"/>
    <property type="gene ID" value="ENSSPUG00000012946.1"/>
</dbReference>
<dbReference type="GeneTree" id="ENSGT01050000245525"/>
<protein>
    <recommendedName>
        <fullName evidence="2">Lamina-associated polypeptide 2 alpha C-terminal domain-containing protein</fullName>
    </recommendedName>
</protein>
<feature type="compositionally biased region" description="Basic and acidic residues" evidence="1">
    <location>
        <begin position="369"/>
        <end position="378"/>
    </location>
</feature>
<organism evidence="3 4">
    <name type="scientific">Sphenodon punctatus</name>
    <name type="common">Tuatara</name>
    <name type="synonym">Hatteria punctata</name>
    <dbReference type="NCBI Taxonomy" id="8508"/>
    <lineage>
        <taxon>Eukaryota</taxon>
        <taxon>Metazoa</taxon>
        <taxon>Chordata</taxon>
        <taxon>Craniata</taxon>
        <taxon>Vertebrata</taxon>
        <taxon>Euteleostomi</taxon>
        <taxon>Lepidosauria</taxon>
        <taxon>Sphenodontia</taxon>
        <taxon>Sphenodontidae</taxon>
        <taxon>Sphenodon</taxon>
    </lineage>
</organism>
<feature type="compositionally biased region" description="Low complexity" evidence="1">
    <location>
        <begin position="8"/>
        <end position="22"/>
    </location>
</feature>
<feature type="domain" description="Lamina-associated polypeptide 2 alpha C-terminal" evidence="2">
    <location>
        <begin position="97"/>
        <end position="297"/>
    </location>
</feature>
<dbReference type="Gene3D" id="3.10.10.10">
    <property type="entry name" value="HIV Type 1 Reverse Transcriptase, subunit A, domain 1"/>
    <property type="match status" value="1"/>
</dbReference>
<feature type="compositionally biased region" description="Basic residues" evidence="1">
    <location>
        <begin position="328"/>
        <end position="345"/>
    </location>
</feature>
<feature type="region of interest" description="Disordered" evidence="1">
    <location>
        <begin position="1"/>
        <end position="103"/>
    </location>
</feature>
<evidence type="ECO:0000313" key="4">
    <source>
        <dbReference type="Proteomes" id="UP000694392"/>
    </source>
</evidence>
<name>A0A8D0H863_SPHPU</name>
<dbReference type="Gene3D" id="1.10.287.3160">
    <property type="match status" value="1"/>
</dbReference>
<evidence type="ECO:0000259" key="2">
    <source>
        <dbReference type="Pfam" id="PF11560"/>
    </source>
</evidence>
<dbReference type="Proteomes" id="UP000694392">
    <property type="component" value="Unplaced"/>
</dbReference>
<evidence type="ECO:0000256" key="1">
    <source>
        <dbReference type="SAM" id="MobiDB-lite"/>
    </source>
</evidence>
<dbReference type="SUPFAM" id="SSF56672">
    <property type="entry name" value="DNA/RNA polymerases"/>
    <property type="match status" value="1"/>
</dbReference>
<feature type="region of interest" description="Disordered" evidence="1">
    <location>
        <begin position="504"/>
        <end position="531"/>
    </location>
</feature>
<evidence type="ECO:0000313" key="3">
    <source>
        <dbReference type="Ensembl" id="ENSSPUP00000016733.1"/>
    </source>
</evidence>
<feature type="compositionally biased region" description="Basic and acidic residues" evidence="1">
    <location>
        <begin position="23"/>
        <end position="39"/>
    </location>
</feature>
<dbReference type="InterPro" id="IPR021623">
    <property type="entry name" value="LAP2alpha_C"/>
</dbReference>